<feature type="non-terminal residue" evidence="1">
    <location>
        <position position="121"/>
    </location>
</feature>
<reference evidence="1 2" key="1">
    <citation type="journal article" date="2016" name="Mol. Biol. Evol.">
        <title>Comparative Genomics of Early-Diverging Mushroom-Forming Fungi Provides Insights into the Origins of Lignocellulose Decay Capabilities.</title>
        <authorList>
            <person name="Nagy L.G."/>
            <person name="Riley R."/>
            <person name="Tritt A."/>
            <person name="Adam C."/>
            <person name="Daum C."/>
            <person name="Floudas D."/>
            <person name="Sun H."/>
            <person name="Yadav J.S."/>
            <person name="Pangilinan J."/>
            <person name="Larsson K.H."/>
            <person name="Matsuura K."/>
            <person name="Barry K."/>
            <person name="Labutti K."/>
            <person name="Kuo R."/>
            <person name="Ohm R.A."/>
            <person name="Bhattacharya S.S."/>
            <person name="Shirouzu T."/>
            <person name="Yoshinaga Y."/>
            <person name="Martin F.M."/>
            <person name="Grigoriev I.V."/>
            <person name="Hibbett D.S."/>
        </authorList>
    </citation>
    <scope>NUCLEOTIDE SEQUENCE [LARGE SCALE GENOMIC DNA]</scope>
    <source>
        <strain evidence="1 2">HHB9708</strain>
    </source>
</reference>
<dbReference type="Proteomes" id="UP000076722">
    <property type="component" value="Unassembled WGS sequence"/>
</dbReference>
<dbReference type="OrthoDB" id="5599163at2759"/>
<dbReference type="InterPro" id="IPR043502">
    <property type="entry name" value="DNA/RNA_pol_sf"/>
</dbReference>
<dbReference type="SUPFAM" id="SSF56672">
    <property type="entry name" value="DNA/RNA polymerases"/>
    <property type="match status" value="1"/>
</dbReference>
<accession>A0A164M1R5</accession>
<sequence length="121" mass="13895">HPPSYQPSSKIPQELFDKIIANEDNFLWPEEVKLFGQVLNNNLPAIATQDSERGVLREDYFSDYIIPLVDHEPWVEKNIPIPPGERAAIIDAVKAKIQSGVYEPSQASYRSRWFWVKKKSG</sequence>
<protein>
    <recommendedName>
        <fullName evidence="3">DNA/RNA polymerase</fullName>
    </recommendedName>
</protein>
<gene>
    <name evidence="1" type="ORF">SISNIDRAFT_391122</name>
</gene>
<proteinExistence type="predicted"/>
<organism evidence="1 2">
    <name type="scientific">Sistotremastrum niveocremeum HHB9708</name>
    <dbReference type="NCBI Taxonomy" id="1314777"/>
    <lineage>
        <taxon>Eukaryota</taxon>
        <taxon>Fungi</taxon>
        <taxon>Dikarya</taxon>
        <taxon>Basidiomycota</taxon>
        <taxon>Agaricomycotina</taxon>
        <taxon>Agaricomycetes</taxon>
        <taxon>Sistotremastrales</taxon>
        <taxon>Sistotremastraceae</taxon>
        <taxon>Sertulicium</taxon>
        <taxon>Sertulicium niveocremeum</taxon>
    </lineage>
</organism>
<name>A0A164M1R5_9AGAM</name>
<evidence type="ECO:0000313" key="2">
    <source>
        <dbReference type="Proteomes" id="UP000076722"/>
    </source>
</evidence>
<feature type="non-terminal residue" evidence="1">
    <location>
        <position position="1"/>
    </location>
</feature>
<evidence type="ECO:0008006" key="3">
    <source>
        <dbReference type="Google" id="ProtNLM"/>
    </source>
</evidence>
<evidence type="ECO:0000313" key="1">
    <source>
        <dbReference type="EMBL" id="KZS86268.1"/>
    </source>
</evidence>
<dbReference type="AlphaFoldDB" id="A0A164M1R5"/>
<dbReference type="EMBL" id="KV419623">
    <property type="protein sequence ID" value="KZS86268.1"/>
    <property type="molecule type" value="Genomic_DNA"/>
</dbReference>
<keyword evidence="2" id="KW-1185">Reference proteome</keyword>